<dbReference type="EMBL" id="SWCJ01000028">
    <property type="protein sequence ID" value="TKB49198.1"/>
    <property type="molecule type" value="Genomic_DNA"/>
</dbReference>
<evidence type="ECO:0000256" key="2">
    <source>
        <dbReference type="ARBA" id="ARBA00023125"/>
    </source>
</evidence>
<dbReference type="PROSITE" id="PS50995">
    <property type="entry name" value="HTH_MARR_2"/>
    <property type="match status" value="1"/>
</dbReference>
<keyword evidence="2" id="KW-0238">DNA-binding</keyword>
<dbReference type="SMART" id="SM00347">
    <property type="entry name" value="HTH_MARR"/>
    <property type="match status" value="1"/>
</dbReference>
<dbReference type="SUPFAM" id="SSF46785">
    <property type="entry name" value="Winged helix' DNA-binding domain"/>
    <property type="match status" value="1"/>
</dbReference>
<evidence type="ECO:0000256" key="3">
    <source>
        <dbReference type="ARBA" id="ARBA00023163"/>
    </source>
</evidence>
<dbReference type="InterPro" id="IPR036390">
    <property type="entry name" value="WH_DNA-bd_sf"/>
</dbReference>
<dbReference type="GO" id="GO:0003700">
    <property type="term" value="F:DNA-binding transcription factor activity"/>
    <property type="evidence" value="ECO:0007669"/>
    <property type="project" value="InterPro"/>
</dbReference>
<gene>
    <name evidence="5" type="ORF">FCL42_20940</name>
</gene>
<dbReference type="InterPro" id="IPR036388">
    <property type="entry name" value="WH-like_DNA-bd_sf"/>
</dbReference>
<dbReference type="PANTHER" id="PTHR33164:SF43">
    <property type="entry name" value="HTH-TYPE TRANSCRIPTIONAL REPRESSOR YETL"/>
    <property type="match status" value="1"/>
</dbReference>
<organism evidence="5 6">
    <name type="scientific">Ferrimonas aestuarii</name>
    <dbReference type="NCBI Taxonomy" id="2569539"/>
    <lineage>
        <taxon>Bacteria</taxon>
        <taxon>Pseudomonadati</taxon>
        <taxon>Pseudomonadota</taxon>
        <taxon>Gammaproteobacteria</taxon>
        <taxon>Alteromonadales</taxon>
        <taxon>Ferrimonadaceae</taxon>
        <taxon>Ferrimonas</taxon>
    </lineage>
</organism>
<dbReference type="PANTHER" id="PTHR33164">
    <property type="entry name" value="TRANSCRIPTIONAL REGULATOR, MARR FAMILY"/>
    <property type="match status" value="1"/>
</dbReference>
<sequence length="127" mass="14110">MAQEMKVTMTRQLLPFKISPPQLMMLHALDKGPKEGLTVGQLKEGMLEDSSNVSRSLNKLEESGLVVKRRDDEDQRIVKIIITDAGRQLHLDADEALMKIEGGLGLNESELETLFALLKKAVNNAIN</sequence>
<dbReference type="OrthoDB" id="32523at2"/>
<dbReference type="PROSITE" id="PS01117">
    <property type="entry name" value="HTH_MARR_1"/>
    <property type="match status" value="1"/>
</dbReference>
<name>A0A4U1BFK9_9GAMM</name>
<dbReference type="AlphaFoldDB" id="A0A4U1BFK9"/>
<proteinExistence type="predicted"/>
<protein>
    <submittedName>
        <fullName evidence="5">MarR family transcriptional regulator</fullName>
    </submittedName>
</protein>
<feature type="domain" description="HTH marR-type" evidence="4">
    <location>
        <begin position="1"/>
        <end position="123"/>
    </location>
</feature>
<dbReference type="CDD" id="cd00090">
    <property type="entry name" value="HTH_ARSR"/>
    <property type="match status" value="1"/>
</dbReference>
<keyword evidence="6" id="KW-1185">Reference proteome</keyword>
<keyword evidence="1" id="KW-0805">Transcription regulation</keyword>
<dbReference type="Proteomes" id="UP000305675">
    <property type="component" value="Unassembled WGS sequence"/>
</dbReference>
<evidence type="ECO:0000313" key="5">
    <source>
        <dbReference type="EMBL" id="TKB49198.1"/>
    </source>
</evidence>
<dbReference type="InterPro" id="IPR039422">
    <property type="entry name" value="MarR/SlyA-like"/>
</dbReference>
<dbReference type="InterPro" id="IPR011991">
    <property type="entry name" value="ArsR-like_HTH"/>
</dbReference>
<comment type="caution">
    <text evidence="5">The sequence shown here is derived from an EMBL/GenBank/DDBJ whole genome shotgun (WGS) entry which is preliminary data.</text>
</comment>
<dbReference type="PRINTS" id="PR00598">
    <property type="entry name" value="HTHMARR"/>
</dbReference>
<evidence type="ECO:0000313" key="6">
    <source>
        <dbReference type="Proteomes" id="UP000305675"/>
    </source>
</evidence>
<evidence type="ECO:0000259" key="4">
    <source>
        <dbReference type="PROSITE" id="PS50995"/>
    </source>
</evidence>
<dbReference type="Pfam" id="PF12802">
    <property type="entry name" value="MarR_2"/>
    <property type="match status" value="1"/>
</dbReference>
<accession>A0A4U1BFK9</accession>
<dbReference type="GO" id="GO:0003677">
    <property type="term" value="F:DNA binding"/>
    <property type="evidence" value="ECO:0007669"/>
    <property type="project" value="UniProtKB-KW"/>
</dbReference>
<evidence type="ECO:0000256" key="1">
    <source>
        <dbReference type="ARBA" id="ARBA00023015"/>
    </source>
</evidence>
<dbReference type="InterPro" id="IPR023187">
    <property type="entry name" value="Tscrpt_reg_MarR-type_CS"/>
</dbReference>
<dbReference type="Gene3D" id="1.10.10.10">
    <property type="entry name" value="Winged helix-like DNA-binding domain superfamily/Winged helix DNA-binding domain"/>
    <property type="match status" value="1"/>
</dbReference>
<dbReference type="GO" id="GO:0006950">
    <property type="term" value="P:response to stress"/>
    <property type="evidence" value="ECO:0007669"/>
    <property type="project" value="TreeGrafter"/>
</dbReference>
<keyword evidence="3" id="KW-0804">Transcription</keyword>
<dbReference type="InterPro" id="IPR000835">
    <property type="entry name" value="HTH_MarR-typ"/>
</dbReference>
<reference evidence="5 6" key="1">
    <citation type="submission" date="2019-04" db="EMBL/GenBank/DDBJ databases">
        <authorList>
            <person name="Hwang J.C."/>
        </authorList>
    </citation>
    <scope>NUCLEOTIDE SEQUENCE [LARGE SCALE GENOMIC DNA]</scope>
    <source>
        <strain evidence="5 6">IMCC35002</strain>
    </source>
</reference>